<sequence>MAAEITEMAQLNAQLDAQLDVSVPPSSETSTDDEHQGTAESTPRGPRRASKPPASLEGFVIRDRDD</sequence>
<protein>
    <submittedName>
        <fullName evidence="2">Uncharacterized protein</fullName>
    </submittedName>
</protein>
<gene>
    <name evidence="2" type="ORF">AJ79_10336</name>
</gene>
<dbReference type="AlphaFoldDB" id="A0A2B7WEF1"/>
<feature type="region of interest" description="Disordered" evidence="1">
    <location>
        <begin position="15"/>
        <end position="66"/>
    </location>
</feature>
<proteinExistence type="predicted"/>
<evidence type="ECO:0000256" key="1">
    <source>
        <dbReference type="SAM" id="MobiDB-lite"/>
    </source>
</evidence>
<name>A0A2B7WEF1_9EURO</name>
<reference evidence="2 3" key="1">
    <citation type="submission" date="2017-10" db="EMBL/GenBank/DDBJ databases">
        <title>Comparative genomics in systemic dimorphic fungi from Ajellomycetaceae.</title>
        <authorList>
            <person name="Munoz J.F."/>
            <person name="Mcewen J.G."/>
            <person name="Clay O.K."/>
            <person name="Cuomo C.A."/>
        </authorList>
    </citation>
    <scope>NUCLEOTIDE SEQUENCE [LARGE SCALE GENOMIC DNA]</scope>
    <source>
        <strain evidence="2 3">UAMH5409</strain>
    </source>
</reference>
<evidence type="ECO:0000313" key="2">
    <source>
        <dbReference type="EMBL" id="PGG94974.1"/>
    </source>
</evidence>
<organism evidence="2 3">
    <name type="scientific">Helicocarpus griseus UAMH5409</name>
    <dbReference type="NCBI Taxonomy" id="1447875"/>
    <lineage>
        <taxon>Eukaryota</taxon>
        <taxon>Fungi</taxon>
        <taxon>Dikarya</taxon>
        <taxon>Ascomycota</taxon>
        <taxon>Pezizomycotina</taxon>
        <taxon>Eurotiomycetes</taxon>
        <taxon>Eurotiomycetidae</taxon>
        <taxon>Onygenales</taxon>
        <taxon>Ajellomycetaceae</taxon>
        <taxon>Helicocarpus</taxon>
    </lineage>
</organism>
<dbReference type="Proteomes" id="UP000223968">
    <property type="component" value="Unassembled WGS sequence"/>
</dbReference>
<keyword evidence="3" id="KW-1185">Reference proteome</keyword>
<dbReference type="EMBL" id="PDNB01000482">
    <property type="protein sequence ID" value="PGG94974.1"/>
    <property type="molecule type" value="Genomic_DNA"/>
</dbReference>
<accession>A0A2B7WEF1</accession>
<comment type="caution">
    <text evidence="2">The sequence shown here is derived from an EMBL/GenBank/DDBJ whole genome shotgun (WGS) entry which is preliminary data.</text>
</comment>
<evidence type="ECO:0000313" key="3">
    <source>
        <dbReference type="Proteomes" id="UP000223968"/>
    </source>
</evidence>